<dbReference type="PIRSF" id="PIRSF006648">
    <property type="entry name" value="DrrB"/>
    <property type="match status" value="1"/>
</dbReference>
<feature type="transmembrane region" description="Helical" evidence="6">
    <location>
        <begin position="48"/>
        <end position="70"/>
    </location>
</feature>
<evidence type="ECO:0000256" key="2">
    <source>
        <dbReference type="ARBA" id="ARBA00022692"/>
    </source>
</evidence>
<dbReference type="GO" id="GO:0140359">
    <property type="term" value="F:ABC-type transporter activity"/>
    <property type="evidence" value="ECO:0007669"/>
    <property type="project" value="InterPro"/>
</dbReference>
<keyword evidence="3 6" id="KW-1133">Transmembrane helix</keyword>
<name>A0A5D0NAG5_9ACTN</name>
<comment type="caution">
    <text evidence="8">The sequence shown here is derived from an EMBL/GenBank/DDBJ whole genome shotgun (WGS) entry which is preliminary data.</text>
</comment>
<evidence type="ECO:0000313" key="8">
    <source>
        <dbReference type="EMBL" id="TYB41368.1"/>
    </source>
</evidence>
<evidence type="ECO:0000256" key="1">
    <source>
        <dbReference type="ARBA" id="ARBA00004141"/>
    </source>
</evidence>
<dbReference type="RefSeq" id="WP_083980389.1">
    <property type="nucleotide sequence ID" value="NZ_VSFG01000010.1"/>
</dbReference>
<dbReference type="GO" id="GO:0043190">
    <property type="term" value="C:ATP-binding cassette (ABC) transporter complex"/>
    <property type="evidence" value="ECO:0007669"/>
    <property type="project" value="InterPro"/>
</dbReference>
<dbReference type="InterPro" id="IPR047817">
    <property type="entry name" value="ABC2_TM_bact-type"/>
</dbReference>
<reference evidence="8 9" key="1">
    <citation type="submission" date="2019-08" db="EMBL/GenBank/DDBJ databases">
        <title>Actinomadura sp. nov. CYP1-5 isolated from mountain soil.</title>
        <authorList>
            <person name="Songsumanus A."/>
            <person name="Kuncharoen N."/>
            <person name="Kudo T."/>
            <person name="Yuki M."/>
            <person name="Igarashi Y."/>
            <person name="Tanasupawat S."/>
        </authorList>
    </citation>
    <scope>NUCLEOTIDE SEQUENCE [LARGE SCALE GENOMIC DNA]</scope>
    <source>
        <strain evidence="8 9">JCM 14158</strain>
    </source>
</reference>
<dbReference type="PANTHER" id="PTHR43229">
    <property type="entry name" value="NODULATION PROTEIN J"/>
    <property type="match status" value="1"/>
</dbReference>
<feature type="transmembrane region" description="Helical" evidence="6">
    <location>
        <begin position="124"/>
        <end position="152"/>
    </location>
</feature>
<keyword evidence="4 6" id="KW-0472">Membrane</keyword>
<dbReference type="PROSITE" id="PS51012">
    <property type="entry name" value="ABC_TM2"/>
    <property type="match status" value="1"/>
</dbReference>
<keyword evidence="6" id="KW-1003">Cell membrane</keyword>
<feature type="domain" description="ABC transmembrane type-2" evidence="7">
    <location>
        <begin position="46"/>
        <end position="282"/>
    </location>
</feature>
<keyword evidence="5" id="KW-0046">Antibiotic resistance</keyword>
<dbReference type="GO" id="GO:0046677">
    <property type="term" value="P:response to antibiotic"/>
    <property type="evidence" value="ECO:0007669"/>
    <property type="project" value="UniProtKB-KW"/>
</dbReference>
<keyword evidence="9" id="KW-1185">Reference proteome</keyword>
<dbReference type="PANTHER" id="PTHR43229:SF2">
    <property type="entry name" value="NODULATION PROTEIN J"/>
    <property type="match status" value="1"/>
</dbReference>
<evidence type="ECO:0000259" key="7">
    <source>
        <dbReference type="PROSITE" id="PS51012"/>
    </source>
</evidence>
<evidence type="ECO:0000256" key="3">
    <source>
        <dbReference type="ARBA" id="ARBA00022989"/>
    </source>
</evidence>
<dbReference type="Proteomes" id="UP000323380">
    <property type="component" value="Unassembled WGS sequence"/>
</dbReference>
<dbReference type="InterPro" id="IPR013525">
    <property type="entry name" value="ABC2_TM"/>
</dbReference>
<evidence type="ECO:0000256" key="5">
    <source>
        <dbReference type="ARBA" id="ARBA00023251"/>
    </source>
</evidence>
<evidence type="ECO:0000256" key="4">
    <source>
        <dbReference type="ARBA" id="ARBA00023136"/>
    </source>
</evidence>
<comment type="subcellular location">
    <subcellularLocation>
        <location evidence="6">Cell membrane</location>
        <topology evidence="6">Multi-pass membrane protein</topology>
    </subcellularLocation>
    <subcellularLocation>
        <location evidence="1">Membrane</location>
        <topology evidence="1">Multi-pass membrane protein</topology>
    </subcellularLocation>
</comment>
<dbReference type="AlphaFoldDB" id="A0A5D0NAG5"/>
<feature type="transmembrane region" description="Helical" evidence="6">
    <location>
        <begin position="82"/>
        <end position="103"/>
    </location>
</feature>
<feature type="transmembrane region" description="Helical" evidence="6">
    <location>
        <begin position="253"/>
        <end position="274"/>
    </location>
</feature>
<evidence type="ECO:0000313" key="9">
    <source>
        <dbReference type="Proteomes" id="UP000323380"/>
    </source>
</evidence>
<proteinExistence type="inferred from homology"/>
<evidence type="ECO:0000256" key="6">
    <source>
        <dbReference type="RuleBase" id="RU361157"/>
    </source>
</evidence>
<protein>
    <recommendedName>
        <fullName evidence="6">Transport permease protein</fullName>
    </recommendedName>
</protein>
<gene>
    <name evidence="8" type="ORF">FXF69_35110</name>
</gene>
<organism evidence="8 9">
    <name type="scientific">Actinomadura chibensis</name>
    <dbReference type="NCBI Taxonomy" id="392828"/>
    <lineage>
        <taxon>Bacteria</taxon>
        <taxon>Bacillati</taxon>
        <taxon>Actinomycetota</taxon>
        <taxon>Actinomycetes</taxon>
        <taxon>Streptosporangiales</taxon>
        <taxon>Thermomonosporaceae</taxon>
        <taxon>Actinomadura</taxon>
    </lineage>
</organism>
<keyword evidence="2 6" id="KW-0812">Transmembrane</keyword>
<keyword evidence="6" id="KW-0813">Transport</keyword>
<dbReference type="STRING" id="1220554.GCA_001552135_01365"/>
<dbReference type="EMBL" id="VSFG01000010">
    <property type="protein sequence ID" value="TYB41368.1"/>
    <property type="molecule type" value="Genomic_DNA"/>
</dbReference>
<dbReference type="Pfam" id="PF01061">
    <property type="entry name" value="ABC2_membrane"/>
    <property type="match status" value="1"/>
</dbReference>
<dbReference type="InterPro" id="IPR051784">
    <property type="entry name" value="Nod_factor_ABC_transporter"/>
</dbReference>
<sequence>MTAAAPAAGPPAAHAPASRAVRLRWALSDGLALVGREMSRIRREPGELIAALIFPAIMVVLFGYVFGSAIAVPGGGNYREYLMPGLFAMVTFTSTMAVTLRVATDASRGVMDRFRSMPTARSAVPFGHTGADFLHGALGLAIMAVAGLVVGWRAHRGLWPTTEAFLLLGLMRYGLSWAGCYLGLVVKNEHTADNLIPLVFPVTMLSNSFVPTGGMPKVLRVVADWNPVSALTAACRELFGNPAAPAADAAWPIAHPVAASLGWSLLLLAVFAPLSARTYRTRGR</sequence>
<comment type="similarity">
    <text evidence="6">Belongs to the ABC-2 integral membrane protein family.</text>
</comment>
<dbReference type="InterPro" id="IPR000412">
    <property type="entry name" value="ABC_2_transport"/>
</dbReference>
<feature type="transmembrane region" description="Helical" evidence="6">
    <location>
        <begin position="164"/>
        <end position="186"/>
    </location>
</feature>
<comment type="caution">
    <text evidence="6">Lacks conserved residue(s) required for the propagation of feature annotation.</text>
</comment>
<accession>A0A5D0NAG5</accession>